<evidence type="ECO:0000256" key="4">
    <source>
        <dbReference type="ARBA" id="ARBA00023172"/>
    </source>
</evidence>
<keyword evidence="3 5" id="KW-0238">DNA-binding</keyword>
<keyword evidence="4" id="KW-0233">DNA recombination</keyword>
<dbReference type="RefSeq" id="WP_281448678.1">
    <property type="nucleotide sequence ID" value="NZ_JASBAO010000001.1"/>
</dbReference>
<evidence type="ECO:0000313" key="9">
    <source>
        <dbReference type="Proteomes" id="UP001431634"/>
    </source>
</evidence>
<accession>A0ABT6Q537</accession>
<keyword evidence="9" id="KW-1185">Reference proteome</keyword>
<dbReference type="InterPro" id="IPR010998">
    <property type="entry name" value="Integrase_recombinase_N"/>
</dbReference>
<evidence type="ECO:0000259" key="6">
    <source>
        <dbReference type="PROSITE" id="PS51898"/>
    </source>
</evidence>
<dbReference type="Proteomes" id="UP001431634">
    <property type="component" value="Unassembled WGS sequence"/>
</dbReference>
<dbReference type="PROSITE" id="PS51900">
    <property type="entry name" value="CB"/>
    <property type="match status" value="1"/>
</dbReference>
<evidence type="ECO:0000256" key="2">
    <source>
        <dbReference type="ARBA" id="ARBA00022908"/>
    </source>
</evidence>
<dbReference type="GO" id="GO:0003677">
    <property type="term" value="F:DNA binding"/>
    <property type="evidence" value="ECO:0007669"/>
    <property type="project" value="UniProtKB-KW"/>
</dbReference>
<dbReference type="CDD" id="cd00801">
    <property type="entry name" value="INT_P4_C"/>
    <property type="match status" value="1"/>
</dbReference>
<dbReference type="InterPro" id="IPR038488">
    <property type="entry name" value="Integrase_DNA-bd_sf"/>
</dbReference>
<dbReference type="Gene3D" id="3.30.160.390">
    <property type="entry name" value="Integrase, DNA-binding domain"/>
    <property type="match status" value="1"/>
</dbReference>
<evidence type="ECO:0000256" key="1">
    <source>
        <dbReference type="ARBA" id="ARBA00008857"/>
    </source>
</evidence>
<comment type="similarity">
    <text evidence="1">Belongs to the 'phage' integrase family.</text>
</comment>
<evidence type="ECO:0000256" key="5">
    <source>
        <dbReference type="PROSITE-ProRule" id="PRU01248"/>
    </source>
</evidence>
<keyword evidence="2" id="KW-0229">DNA integration</keyword>
<reference evidence="8" key="1">
    <citation type="submission" date="2023-05" db="EMBL/GenBank/DDBJ databases">
        <title>Whole genome sequence of Commensalibacter sp.</title>
        <authorList>
            <person name="Charoenyingcharoen P."/>
            <person name="Yukphan P."/>
        </authorList>
    </citation>
    <scope>NUCLEOTIDE SEQUENCE</scope>
    <source>
        <strain evidence="8">TBRC 16381</strain>
    </source>
</reference>
<dbReference type="PROSITE" id="PS51898">
    <property type="entry name" value="TYR_RECOMBINASE"/>
    <property type="match status" value="1"/>
</dbReference>
<dbReference type="PANTHER" id="PTHR30629:SF2">
    <property type="entry name" value="PROPHAGE INTEGRASE INTS-RELATED"/>
    <property type="match status" value="1"/>
</dbReference>
<sequence length="406" mass="46634">MLKDSQVRSAKKKKDPYRLTDSKGLFLHVATSGTKTWRVRYVFNGKESQIVIGHYPDMSLADARTALLDVKKSIREGRNPAAEKLLKKQLLTSHYENTFEIIARKWHEIKKPFWTAKHALNVIRSLENDVFSFLGGIPISELTPQIVLSTLQKVEKRGAIETAHRIRQRMSDIFVYAIASGLCKDNPAAIIAPALLPVSKGRQPAIIKLDDAIDMLQHVEDVPAFPVTKLAMRFLLLTAVRPGELRFARWEEFEGLETDSPIWVIPASRMKMKKEHIVPLCPMAVEIIEIIKQFSCHLEYVFPSRRHPTKPMSENALGYLINRAGYYQRHVPHGFRAMFSTIMNEHFPQDRFVIDLVLAHAPKDQVEGAYNRTTHFNRRKELMIEWEKIITKDLKPVQDLAKVLKD</sequence>
<comment type="caution">
    <text evidence="8">The sequence shown here is derived from an EMBL/GenBank/DDBJ whole genome shotgun (WGS) entry which is preliminary data.</text>
</comment>
<proteinExistence type="inferred from homology"/>
<evidence type="ECO:0000259" key="7">
    <source>
        <dbReference type="PROSITE" id="PS51900"/>
    </source>
</evidence>
<dbReference type="Pfam" id="PF00589">
    <property type="entry name" value="Phage_integrase"/>
    <property type="match status" value="1"/>
</dbReference>
<dbReference type="InterPro" id="IPR044068">
    <property type="entry name" value="CB"/>
</dbReference>
<protein>
    <submittedName>
        <fullName evidence="8">Integrase arm-type DNA-binding domain-containing protein</fullName>
    </submittedName>
</protein>
<dbReference type="Pfam" id="PF22022">
    <property type="entry name" value="Phage_int_M"/>
    <property type="match status" value="1"/>
</dbReference>
<dbReference type="Gene3D" id="1.10.443.10">
    <property type="entry name" value="Intergrase catalytic core"/>
    <property type="match status" value="1"/>
</dbReference>
<evidence type="ECO:0000256" key="3">
    <source>
        <dbReference type="ARBA" id="ARBA00023125"/>
    </source>
</evidence>
<feature type="domain" description="Tyr recombinase" evidence="6">
    <location>
        <begin position="202"/>
        <end position="384"/>
    </location>
</feature>
<dbReference type="Pfam" id="PF13356">
    <property type="entry name" value="Arm-DNA-bind_3"/>
    <property type="match status" value="1"/>
</dbReference>
<dbReference type="InterPro" id="IPR011010">
    <property type="entry name" value="DNA_brk_join_enz"/>
</dbReference>
<dbReference type="InterPro" id="IPR050808">
    <property type="entry name" value="Phage_Integrase"/>
</dbReference>
<feature type="domain" description="Core-binding (CB)" evidence="7">
    <location>
        <begin position="97"/>
        <end position="178"/>
    </location>
</feature>
<dbReference type="InterPro" id="IPR025166">
    <property type="entry name" value="Integrase_DNA_bind_dom"/>
</dbReference>
<dbReference type="SUPFAM" id="SSF56349">
    <property type="entry name" value="DNA breaking-rejoining enzymes"/>
    <property type="match status" value="1"/>
</dbReference>
<dbReference type="EMBL" id="JASBAO010000001">
    <property type="protein sequence ID" value="MDI2091589.1"/>
    <property type="molecule type" value="Genomic_DNA"/>
</dbReference>
<dbReference type="Gene3D" id="1.10.150.130">
    <property type="match status" value="1"/>
</dbReference>
<dbReference type="InterPro" id="IPR002104">
    <property type="entry name" value="Integrase_catalytic"/>
</dbReference>
<gene>
    <name evidence="8" type="ORF">QJV27_09465</name>
</gene>
<name>A0ABT6Q537_9PROT</name>
<evidence type="ECO:0000313" key="8">
    <source>
        <dbReference type="EMBL" id="MDI2091589.1"/>
    </source>
</evidence>
<dbReference type="InterPro" id="IPR053876">
    <property type="entry name" value="Phage_int_M"/>
</dbReference>
<organism evidence="8 9">
    <name type="scientific">Commensalibacter oyaizuii</name>
    <dbReference type="NCBI Taxonomy" id="3043873"/>
    <lineage>
        <taxon>Bacteria</taxon>
        <taxon>Pseudomonadati</taxon>
        <taxon>Pseudomonadota</taxon>
        <taxon>Alphaproteobacteria</taxon>
        <taxon>Acetobacterales</taxon>
        <taxon>Acetobacteraceae</taxon>
    </lineage>
</organism>
<dbReference type="InterPro" id="IPR013762">
    <property type="entry name" value="Integrase-like_cat_sf"/>
</dbReference>
<dbReference type="PANTHER" id="PTHR30629">
    <property type="entry name" value="PROPHAGE INTEGRASE"/>
    <property type="match status" value="1"/>
</dbReference>